<proteinExistence type="predicted"/>
<dbReference type="Gene3D" id="2.60.120.380">
    <property type="match status" value="1"/>
</dbReference>
<reference evidence="3 4" key="1">
    <citation type="submission" date="2020-08" db="EMBL/GenBank/DDBJ databases">
        <title>Novel species isolated from subtropical streams in China.</title>
        <authorList>
            <person name="Lu H."/>
        </authorList>
    </citation>
    <scope>NUCLEOTIDE SEQUENCE [LARGE SCALE GENOMIC DNA]</scope>
    <source>
        <strain evidence="3 4">NL8W</strain>
    </source>
</reference>
<name>A0ABR6ZFW8_9BURK</name>
<comment type="caution">
    <text evidence="3">The sequence shown here is derived from an EMBL/GenBank/DDBJ whole genome shotgun (WGS) entry which is preliminary data.</text>
</comment>
<dbReference type="SUPFAM" id="SSF89260">
    <property type="entry name" value="Collagen-binding domain"/>
    <property type="match status" value="1"/>
</dbReference>
<evidence type="ECO:0000313" key="3">
    <source>
        <dbReference type="EMBL" id="MBC3910623.1"/>
    </source>
</evidence>
<dbReference type="RefSeq" id="WP_186956169.1">
    <property type="nucleotide sequence ID" value="NZ_JACOFX010000018.1"/>
</dbReference>
<gene>
    <name evidence="3" type="ORF">H8L47_23935</name>
</gene>
<dbReference type="SUPFAM" id="SSF50993">
    <property type="entry name" value="Peptidase/esterase 'gauge' domain"/>
    <property type="match status" value="1"/>
</dbReference>
<dbReference type="EMBL" id="JACOFX010000018">
    <property type="protein sequence ID" value="MBC3910623.1"/>
    <property type="molecule type" value="Genomic_DNA"/>
</dbReference>
<keyword evidence="1" id="KW-0732">Signal</keyword>
<sequence length="501" mass="53418">MLLKSLASLFCVAGAALLSQAVQAGAVSDVITVNTYLPGHQMAPGVVSSPTGEKLIAWRDETQNTYYLQRIDTAGVLSPNKMLLPFEQATAIATARSGNFIVVSRSQFSAQPGYLINLYDRNGNLISAPIRYSTNPNAAGGVSIAPNGSFVAVYSEPSPLGYTLFMKRYTATGTQIGYAIPIAQTTNGALLGGGGVAFDDAGNMTVTWMNILLSVPDVWMRRFDASGTPTNTPATVHSNTAGTQTGGSIAMNSSGNFVIGWCDNQPNTNIWNAYVQRYNVLGHPVNDPIRLNATDLPREPSLSVAMMDDGSFVATWNTDSAFGAPPGKAAIKARQFRSDGTPAGNEFYVSPPDGDSGEAANVAMDMAGNFVVGWQSYNAVTGYDAKIRAFKMDTLPPTQILINGQTVQGISGATDSWKYFKITVPAGTKNLSVNMTGSQIGDGDVYFRWGGYPTLSKWEIRPALNGNNEAFTVGTPPAGDFYIAIHGYSAYTSNNLTVRYW</sequence>
<evidence type="ECO:0000313" key="4">
    <source>
        <dbReference type="Proteomes" id="UP000646911"/>
    </source>
</evidence>
<evidence type="ECO:0000256" key="1">
    <source>
        <dbReference type="SAM" id="SignalP"/>
    </source>
</evidence>
<feature type="domain" description="Peptidase C-terminal archaeal/bacterial" evidence="2">
    <location>
        <begin position="419"/>
        <end position="486"/>
    </location>
</feature>
<keyword evidence="4" id="KW-1185">Reference proteome</keyword>
<dbReference type="Pfam" id="PF04151">
    <property type="entry name" value="PPC"/>
    <property type="match status" value="1"/>
</dbReference>
<protein>
    <submittedName>
        <fullName evidence="3">PPC domain-containing protein</fullName>
    </submittedName>
</protein>
<evidence type="ECO:0000259" key="2">
    <source>
        <dbReference type="Pfam" id="PF04151"/>
    </source>
</evidence>
<dbReference type="InterPro" id="IPR007280">
    <property type="entry name" value="Peptidase_C_arc/bac"/>
</dbReference>
<feature type="signal peptide" evidence="1">
    <location>
        <begin position="1"/>
        <end position="24"/>
    </location>
</feature>
<feature type="chain" id="PRO_5046461687" evidence="1">
    <location>
        <begin position="25"/>
        <end position="501"/>
    </location>
</feature>
<accession>A0ABR6ZFW8</accession>
<dbReference type="Proteomes" id="UP000646911">
    <property type="component" value="Unassembled WGS sequence"/>
</dbReference>
<organism evidence="3 4">
    <name type="scientific">Undibacterium umbellatum</name>
    <dbReference type="NCBI Taxonomy" id="2762300"/>
    <lineage>
        <taxon>Bacteria</taxon>
        <taxon>Pseudomonadati</taxon>
        <taxon>Pseudomonadota</taxon>
        <taxon>Betaproteobacteria</taxon>
        <taxon>Burkholderiales</taxon>
        <taxon>Oxalobacteraceae</taxon>
        <taxon>Undibacterium</taxon>
    </lineage>
</organism>